<dbReference type="Proteomes" id="UP001156560">
    <property type="component" value="Chromosome 1"/>
</dbReference>
<dbReference type="Pfam" id="PF01381">
    <property type="entry name" value="HTH_3"/>
    <property type="match status" value="1"/>
</dbReference>
<accession>A0AA47JGH4</accession>
<dbReference type="PROSITE" id="PS50943">
    <property type="entry name" value="HTH_CROC1"/>
    <property type="match status" value="1"/>
</dbReference>
<organism evidence="2 3">
    <name type="scientific">Vibrio parahaemolyticus</name>
    <dbReference type="NCBI Taxonomy" id="670"/>
    <lineage>
        <taxon>Bacteria</taxon>
        <taxon>Pseudomonadati</taxon>
        <taxon>Pseudomonadota</taxon>
        <taxon>Gammaproteobacteria</taxon>
        <taxon>Vibrionales</taxon>
        <taxon>Vibrionaceae</taxon>
        <taxon>Vibrio</taxon>
    </lineage>
</organism>
<reference evidence="2" key="1">
    <citation type="submission" date="2022-12" db="EMBL/GenBank/DDBJ databases">
        <title>Vibrio parahaemolyticus become highly virulent by producing novel Tc toxins.</title>
        <authorList>
            <person name="Yang F."/>
            <person name="You Y."/>
            <person name="Lai Q."/>
            <person name="Xu L."/>
            <person name="Li F."/>
        </authorList>
    </citation>
    <scope>NUCLEOTIDE SEQUENCE</scope>
    <source>
        <strain evidence="2">Vp-HL-202005</strain>
    </source>
</reference>
<dbReference type="CDD" id="cd00093">
    <property type="entry name" value="HTH_XRE"/>
    <property type="match status" value="1"/>
</dbReference>
<dbReference type="SUPFAM" id="SSF47413">
    <property type="entry name" value="lambda repressor-like DNA-binding domains"/>
    <property type="match status" value="1"/>
</dbReference>
<evidence type="ECO:0000313" key="3">
    <source>
        <dbReference type="Proteomes" id="UP001156560"/>
    </source>
</evidence>
<dbReference type="InterPro" id="IPR010982">
    <property type="entry name" value="Lambda_DNA-bd_dom_sf"/>
</dbReference>
<feature type="domain" description="HTH cro/C1-type" evidence="1">
    <location>
        <begin position="11"/>
        <end position="70"/>
    </location>
</feature>
<proteinExistence type="predicted"/>
<evidence type="ECO:0000313" key="2">
    <source>
        <dbReference type="EMBL" id="WAT90222.1"/>
    </source>
</evidence>
<dbReference type="Gene3D" id="1.10.260.40">
    <property type="entry name" value="lambda repressor-like DNA-binding domains"/>
    <property type="match status" value="1"/>
</dbReference>
<evidence type="ECO:0000259" key="1">
    <source>
        <dbReference type="PROSITE" id="PS50943"/>
    </source>
</evidence>
<protein>
    <submittedName>
        <fullName evidence="2">Helix-turn-helix transcriptional regulator</fullName>
    </submittedName>
</protein>
<name>A0AA47JGH4_VIBPH</name>
<dbReference type="InterPro" id="IPR001387">
    <property type="entry name" value="Cro/C1-type_HTH"/>
</dbReference>
<gene>
    <name evidence="2" type="ORF">O1Q84_17005</name>
</gene>
<dbReference type="AlphaFoldDB" id="A0AA47JGH4"/>
<dbReference type="EMBL" id="CP114194">
    <property type="protein sequence ID" value="WAT90222.1"/>
    <property type="molecule type" value="Genomic_DNA"/>
</dbReference>
<sequence length="75" mass="8327">MTIVNVVGVRIRELRKQQKLTQLELAAKCNVAGLDISRGTLAKIEAGVRQVLDTEVVQIAIALKVKESDLFPRRD</sequence>
<dbReference type="RefSeq" id="WP_069494621.1">
    <property type="nucleotide sequence ID" value="NZ_CP099921.1"/>
</dbReference>
<dbReference type="SMART" id="SM00530">
    <property type="entry name" value="HTH_XRE"/>
    <property type="match status" value="1"/>
</dbReference>
<dbReference type="GO" id="GO:0003677">
    <property type="term" value="F:DNA binding"/>
    <property type="evidence" value="ECO:0007669"/>
    <property type="project" value="InterPro"/>
</dbReference>